<evidence type="ECO:0000313" key="5">
    <source>
        <dbReference type="WBParaSite" id="SBAD_0001296501-mRNA-1"/>
    </source>
</evidence>
<dbReference type="InterPro" id="IPR003609">
    <property type="entry name" value="Pan_app"/>
</dbReference>
<gene>
    <name evidence="3" type="ORF">SBAD_LOCUS12556</name>
</gene>
<evidence type="ECO:0000313" key="4">
    <source>
        <dbReference type="Proteomes" id="UP000270296"/>
    </source>
</evidence>
<keyword evidence="4" id="KW-1185">Reference proteome</keyword>
<dbReference type="Proteomes" id="UP000270296">
    <property type="component" value="Unassembled WGS sequence"/>
</dbReference>
<dbReference type="PROSITE" id="PS50948">
    <property type="entry name" value="PAN"/>
    <property type="match status" value="1"/>
</dbReference>
<accession>A0A183J9K8</accession>
<dbReference type="SMART" id="SM00473">
    <property type="entry name" value="PAN_AP"/>
    <property type="match status" value="1"/>
</dbReference>
<evidence type="ECO:0000256" key="1">
    <source>
        <dbReference type="SAM" id="SignalP"/>
    </source>
</evidence>
<reference evidence="3 4" key="2">
    <citation type="submission" date="2018-11" db="EMBL/GenBank/DDBJ databases">
        <authorList>
            <consortium name="Pathogen Informatics"/>
        </authorList>
    </citation>
    <scope>NUCLEOTIDE SEQUENCE [LARGE SCALE GENOMIC DNA]</scope>
</reference>
<dbReference type="EMBL" id="UZAM01018119">
    <property type="protein sequence ID" value="VDP49602.1"/>
    <property type="molecule type" value="Genomic_DNA"/>
</dbReference>
<dbReference type="Pfam" id="PF00024">
    <property type="entry name" value="PAN_1"/>
    <property type="match status" value="1"/>
</dbReference>
<protein>
    <submittedName>
        <fullName evidence="5">Apple domain-containing protein</fullName>
    </submittedName>
</protein>
<feature type="chain" id="PRO_5043140492" evidence="1">
    <location>
        <begin position="21"/>
        <end position="246"/>
    </location>
</feature>
<dbReference type="WBParaSite" id="SBAD_0001296501-mRNA-1">
    <property type="protein sequence ID" value="SBAD_0001296501-mRNA-1"/>
    <property type="gene ID" value="SBAD_0001296501"/>
</dbReference>
<evidence type="ECO:0000313" key="3">
    <source>
        <dbReference type="EMBL" id="VDP49602.1"/>
    </source>
</evidence>
<name>A0A183J9K8_9BILA</name>
<feature type="signal peptide" evidence="1">
    <location>
        <begin position="1"/>
        <end position="20"/>
    </location>
</feature>
<organism evidence="5">
    <name type="scientific">Soboliphyme baturini</name>
    <dbReference type="NCBI Taxonomy" id="241478"/>
    <lineage>
        <taxon>Eukaryota</taxon>
        <taxon>Metazoa</taxon>
        <taxon>Ecdysozoa</taxon>
        <taxon>Nematoda</taxon>
        <taxon>Enoplea</taxon>
        <taxon>Dorylaimia</taxon>
        <taxon>Dioctophymatida</taxon>
        <taxon>Dioctophymatoidea</taxon>
        <taxon>Soboliphymatidae</taxon>
        <taxon>Soboliphyme</taxon>
    </lineage>
</organism>
<proteinExistence type="predicted"/>
<evidence type="ECO:0000259" key="2">
    <source>
        <dbReference type="PROSITE" id="PS50948"/>
    </source>
</evidence>
<dbReference type="Gene3D" id="3.50.4.10">
    <property type="entry name" value="Hepatocyte Growth Factor"/>
    <property type="match status" value="1"/>
</dbReference>
<dbReference type="AlphaFoldDB" id="A0A183J9K8"/>
<feature type="domain" description="Apple" evidence="2">
    <location>
        <begin position="50"/>
        <end position="128"/>
    </location>
</feature>
<keyword evidence="1" id="KW-0732">Signal</keyword>
<reference evidence="5" key="1">
    <citation type="submission" date="2016-06" db="UniProtKB">
        <authorList>
            <consortium name="WormBaseParasite"/>
        </authorList>
    </citation>
    <scope>IDENTIFICATION</scope>
</reference>
<sequence>MVLVIQLLFVVSLCVGSTNAVPSQEKETAAAGSKELSASLATAIVSRRSCDGEIRYKRYTGIRSKARVISITTTRDEDECLNQCYEMSHPCTSVNFYKTRRCELLFDDQLTCEYVRDNDVIVFSNIYCSSAEGKNSTSLFHVSSIGCIFLTLCFHGLDFHGIEEVYSKIITLLVSHESQQLNMSMDSNAEGQEYLLTNPVSCHSVRDDRRFESSAEERLTHTAGHGNYHCAKTVFTYAGRFWYILR</sequence>